<name>A0ACC0IHM4_9ERIC</name>
<keyword evidence="2" id="KW-1185">Reference proteome</keyword>
<dbReference type="Proteomes" id="UP001060215">
    <property type="component" value="Chromosome 3"/>
</dbReference>
<proteinExistence type="predicted"/>
<reference evidence="1 2" key="1">
    <citation type="journal article" date="2022" name="Plant J.">
        <title>Chromosome-level genome of Camellia lanceoleosa provides a valuable resource for understanding genome evolution and self-incompatibility.</title>
        <authorList>
            <person name="Gong W."/>
            <person name="Xiao S."/>
            <person name="Wang L."/>
            <person name="Liao Z."/>
            <person name="Chang Y."/>
            <person name="Mo W."/>
            <person name="Hu G."/>
            <person name="Li W."/>
            <person name="Zhao G."/>
            <person name="Zhu H."/>
            <person name="Hu X."/>
            <person name="Ji K."/>
            <person name="Xiang X."/>
            <person name="Song Q."/>
            <person name="Yuan D."/>
            <person name="Jin S."/>
            <person name="Zhang L."/>
        </authorList>
    </citation>
    <scope>NUCLEOTIDE SEQUENCE [LARGE SCALE GENOMIC DNA]</scope>
    <source>
        <strain evidence="1">SQ_2022a</strain>
    </source>
</reference>
<protein>
    <submittedName>
        <fullName evidence="1">Disease resistance protein RPS2</fullName>
    </submittedName>
</protein>
<accession>A0ACC0IHM4</accession>
<comment type="caution">
    <text evidence="1">The sequence shown here is derived from an EMBL/GenBank/DDBJ whole genome shotgun (WGS) entry which is preliminary data.</text>
</comment>
<organism evidence="1 2">
    <name type="scientific">Camellia lanceoleosa</name>
    <dbReference type="NCBI Taxonomy" id="1840588"/>
    <lineage>
        <taxon>Eukaryota</taxon>
        <taxon>Viridiplantae</taxon>
        <taxon>Streptophyta</taxon>
        <taxon>Embryophyta</taxon>
        <taxon>Tracheophyta</taxon>
        <taxon>Spermatophyta</taxon>
        <taxon>Magnoliopsida</taxon>
        <taxon>eudicotyledons</taxon>
        <taxon>Gunneridae</taxon>
        <taxon>Pentapetalae</taxon>
        <taxon>asterids</taxon>
        <taxon>Ericales</taxon>
        <taxon>Theaceae</taxon>
        <taxon>Camellia</taxon>
    </lineage>
</organism>
<gene>
    <name evidence="1" type="ORF">LOK49_LG02G02667</name>
</gene>
<dbReference type="EMBL" id="CM045760">
    <property type="protein sequence ID" value="KAI8024799.1"/>
    <property type="molecule type" value="Genomic_DNA"/>
</dbReference>
<sequence length="492" mass="55293">MLRFLFLDLVKAREGQVVGWVGDGRVARLGVEELQCSGDDRANHVKMVCVGRGFEKGNTINKGKLEITEPAYYWESNTPKKLHSHDSGEIRKIGRGIQNLSASDAKLLREEELDVFATKVAMQKPQYEATLGISDLLGKDESIIATGRRGGLSVDLDRLSNERKIVGLRLGVGLVIVRFSRKEITKMTDKLPHSPGKESSEIILLAGKELEDASLLFFHDMSALHVLDLSYTSVNSLPQSMSRLNALQKLILRGCDFLMELPRYHLKLENLQILRFIVGPQVERFLSRLPREVEEEFNNLEKSEKGLKYVNGEGIPIEIIENMESICQGSVGKGCLSNLKFLALHTCLSLTTIFTVGMLRNLANLEELIVEDCTKISSLVDLKYSDSKYGQFLPNLKKILLLELPKLVSISNGLCIAPKLERMVIFFCPKLVKLSTMEVSSKDLKVIKGENEWWGALKWHESDLSSDHQDYLASVFVPLRRDGDLMAQFTKD</sequence>
<evidence type="ECO:0000313" key="2">
    <source>
        <dbReference type="Proteomes" id="UP001060215"/>
    </source>
</evidence>
<evidence type="ECO:0000313" key="1">
    <source>
        <dbReference type="EMBL" id="KAI8024799.1"/>
    </source>
</evidence>